<proteinExistence type="predicted"/>
<dbReference type="AlphaFoldDB" id="A0AAJ1WFN8"/>
<dbReference type="InterPro" id="IPR016181">
    <property type="entry name" value="Acyl_CoA_acyltransferase"/>
</dbReference>
<comment type="caution">
    <text evidence="2">The sequence shown here is derived from an EMBL/GenBank/DDBJ whole genome shotgun (WGS) entry which is preliminary data.</text>
</comment>
<protein>
    <submittedName>
        <fullName evidence="2">N-acetylglutamate synthase-like GNAT family acetyltransferase</fullName>
    </submittedName>
</protein>
<dbReference type="EMBL" id="JAUSUC010000004">
    <property type="protein sequence ID" value="MDQ0214157.1"/>
    <property type="molecule type" value="Genomic_DNA"/>
</dbReference>
<dbReference type="Gene3D" id="3.40.630.30">
    <property type="match status" value="1"/>
</dbReference>
<organism evidence="2 3">
    <name type="scientific">Oikeobacillus pervagus</name>
    <dbReference type="NCBI Taxonomy" id="1325931"/>
    <lineage>
        <taxon>Bacteria</taxon>
        <taxon>Bacillati</taxon>
        <taxon>Bacillota</taxon>
        <taxon>Bacilli</taxon>
        <taxon>Bacillales</taxon>
        <taxon>Bacillaceae</taxon>
        <taxon>Oikeobacillus</taxon>
    </lineage>
</organism>
<gene>
    <name evidence="2" type="ORF">J2S13_000553</name>
</gene>
<keyword evidence="3" id="KW-1185">Reference proteome</keyword>
<dbReference type="InterPro" id="IPR000182">
    <property type="entry name" value="GNAT_dom"/>
</dbReference>
<dbReference type="SUPFAM" id="SSF55729">
    <property type="entry name" value="Acyl-CoA N-acyltransferases (Nat)"/>
    <property type="match status" value="1"/>
</dbReference>
<dbReference type="GO" id="GO:0016747">
    <property type="term" value="F:acyltransferase activity, transferring groups other than amino-acyl groups"/>
    <property type="evidence" value="ECO:0007669"/>
    <property type="project" value="InterPro"/>
</dbReference>
<name>A0AAJ1WFN8_9BACI</name>
<feature type="domain" description="N-acetyltransferase" evidence="1">
    <location>
        <begin position="3"/>
        <end position="142"/>
    </location>
</feature>
<accession>A0AAJ1WFN8</accession>
<evidence type="ECO:0000259" key="1">
    <source>
        <dbReference type="PROSITE" id="PS51186"/>
    </source>
</evidence>
<dbReference type="PROSITE" id="PS51186">
    <property type="entry name" value="GNAT"/>
    <property type="match status" value="1"/>
</dbReference>
<evidence type="ECO:0000313" key="3">
    <source>
        <dbReference type="Proteomes" id="UP001237207"/>
    </source>
</evidence>
<reference evidence="2" key="1">
    <citation type="submission" date="2023-07" db="EMBL/GenBank/DDBJ databases">
        <title>Genomic Encyclopedia of Type Strains, Phase IV (KMG-IV): sequencing the most valuable type-strain genomes for metagenomic binning, comparative biology and taxonomic classification.</title>
        <authorList>
            <person name="Goeker M."/>
        </authorList>
    </citation>
    <scope>NUCLEOTIDE SEQUENCE</scope>
    <source>
        <strain evidence="2">DSM 23947</strain>
    </source>
</reference>
<dbReference type="Proteomes" id="UP001237207">
    <property type="component" value="Unassembled WGS sequence"/>
</dbReference>
<evidence type="ECO:0000313" key="2">
    <source>
        <dbReference type="EMBL" id="MDQ0214157.1"/>
    </source>
</evidence>
<sequence length="143" mass="16344">MLKTIRKASEKDVDRIMKFLQEAKVSTADVDSQLHPFLLLESDNGEVLATLGIHMQEGKGLLRSLVISPCVEQYEVVALFREAFKFAVEERLEKIYLYTKLNSAVDFFHLLGFQKVDVDDSPSFVKSYKQFSEAILMEKSFSV</sequence>